<dbReference type="EMBL" id="JAKUCV010005448">
    <property type="protein sequence ID" value="KAJ4831158.1"/>
    <property type="molecule type" value="Genomic_DNA"/>
</dbReference>
<accession>A0A9Q0FGQ4</accession>
<proteinExistence type="predicted"/>
<dbReference type="AlphaFoldDB" id="A0A9Q0FGQ4"/>
<reference evidence="1" key="1">
    <citation type="submission" date="2022-02" db="EMBL/GenBank/DDBJ databases">
        <authorList>
            <person name="Henning P.M."/>
            <person name="McCubbin A.G."/>
            <person name="Shore J.S."/>
        </authorList>
    </citation>
    <scope>NUCLEOTIDE SEQUENCE</scope>
    <source>
        <strain evidence="1">F60SS</strain>
        <tissue evidence="1">Leaves</tissue>
    </source>
</reference>
<name>A0A9Q0FGQ4_9ROSI</name>
<reference evidence="1" key="2">
    <citation type="journal article" date="2023" name="Plants (Basel)">
        <title>Annotation of the Turnera subulata (Passifloraceae) Draft Genome Reveals the S-Locus Evolved after the Divergence of Turneroideae from Passifloroideae in a Stepwise Manner.</title>
        <authorList>
            <person name="Henning P.M."/>
            <person name="Roalson E.H."/>
            <person name="Mir W."/>
            <person name="McCubbin A.G."/>
            <person name="Shore J.S."/>
        </authorList>
    </citation>
    <scope>NUCLEOTIDE SEQUENCE</scope>
    <source>
        <strain evidence="1">F60SS</strain>
    </source>
</reference>
<evidence type="ECO:0000313" key="1">
    <source>
        <dbReference type="EMBL" id="KAJ4831158.1"/>
    </source>
</evidence>
<dbReference type="Proteomes" id="UP001141552">
    <property type="component" value="Unassembled WGS sequence"/>
</dbReference>
<dbReference type="OrthoDB" id="834971at2759"/>
<protein>
    <submittedName>
        <fullName evidence="1">Uncharacterized protein</fullName>
    </submittedName>
</protein>
<evidence type="ECO:0000313" key="2">
    <source>
        <dbReference type="Proteomes" id="UP001141552"/>
    </source>
</evidence>
<sequence length="255" mass="28735">MKEYIFRVDCLPIDLYYKDALTSLYDVPIRREDDSIAFLPKGAFYCNDNENRTLAANQYNGPGKFVAFLKCECCSEILRYLFGCADGLPNDIKDSFVKLEIARRLLNKAWVVRYKKPSDKVNILCAGGEVALMNSIFAAKVELRKEPYYDNARHHYVLALPILEELRDSAITHYEKALSLYQSLLHLPANQAESSSPGSGLANIIHMLQDKRDRLRKLRSDAEQSTTTPVTTAGLAHDEVALAMLNAANPAQKEE</sequence>
<organism evidence="1 2">
    <name type="scientific">Turnera subulata</name>
    <dbReference type="NCBI Taxonomy" id="218843"/>
    <lineage>
        <taxon>Eukaryota</taxon>
        <taxon>Viridiplantae</taxon>
        <taxon>Streptophyta</taxon>
        <taxon>Embryophyta</taxon>
        <taxon>Tracheophyta</taxon>
        <taxon>Spermatophyta</taxon>
        <taxon>Magnoliopsida</taxon>
        <taxon>eudicotyledons</taxon>
        <taxon>Gunneridae</taxon>
        <taxon>Pentapetalae</taxon>
        <taxon>rosids</taxon>
        <taxon>fabids</taxon>
        <taxon>Malpighiales</taxon>
        <taxon>Passifloraceae</taxon>
        <taxon>Turnera</taxon>
    </lineage>
</organism>
<comment type="caution">
    <text evidence="1">The sequence shown here is derived from an EMBL/GenBank/DDBJ whole genome shotgun (WGS) entry which is preliminary data.</text>
</comment>
<gene>
    <name evidence="1" type="ORF">Tsubulata_048544</name>
</gene>
<keyword evidence="2" id="KW-1185">Reference proteome</keyword>